<proteinExistence type="predicted"/>
<protein>
    <submittedName>
        <fullName evidence="5">Outer membrane immunogenic protein</fullName>
    </submittedName>
</protein>
<dbReference type="InterPro" id="IPR011250">
    <property type="entry name" value="OMP/PagP_B-barrel"/>
</dbReference>
<evidence type="ECO:0000313" key="5">
    <source>
        <dbReference type="EMBL" id="MFK4442903.1"/>
    </source>
</evidence>
<sequence>MSNLKKFFAALVIALTSISCSQASEFAGPYAGVKVGENWSDASGAVNVKSHATAFPGLTAGYGFDVKQFMIGAEVFADFHHGSTTYKDGGVALKVGMPFNMIMPYARLGMTGTWPDARLHGGMGVEYKFLKQFSVAAEWTADSSSHEGTKRRNDSMTVGVHYYF</sequence>
<comment type="caution">
    <text evidence="5">The sequence shown here is derived from an EMBL/GenBank/DDBJ whole genome shotgun (WGS) entry which is preliminary data.</text>
</comment>
<dbReference type="Proteomes" id="UP001620514">
    <property type="component" value="Unassembled WGS sequence"/>
</dbReference>
<dbReference type="EMBL" id="JBIYDN010000007">
    <property type="protein sequence ID" value="MFK4442903.1"/>
    <property type="molecule type" value="Genomic_DNA"/>
</dbReference>
<dbReference type="PROSITE" id="PS51257">
    <property type="entry name" value="PROKAR_LIPOPROTEIN"/>
    <property type="match status" value="1"/>
</dbReference>
<dbReference type="InterPro" id="IPR027385">
    <property type="entry name" value="Beta-barrel_OMP"/>
</dbReference>
<comment type="subcellular location">
    <subcellularLocation>
        <location evidence="1">Cell outer membrane</location>
    </subcellularLocation>
</comment>
<dbReference type="RefSeq" id="WP_404607309.1">
    <property type="nucleotide sequence ID" value="NZ_JBIYDN010000007.1"/>
</dbReference>
<dbReference type="Gene3D" id="2.40.160.20">
    <property type="match status" value="1"/>
</dbReference>
<evidence type="ECO:0000256" key="2">
    <source>
        <dbReference type="ARBA" id="ARBA00022729"/>
    </source>
</evidence>
<evidence type="ECO:0000256" key="3">
    <source>
        <dbReference type="SAM" id="SignalP"/>
    </source>
</evidence>
<feature type="domain" description="Outer membrane protein beta-barrel" evidence="4">
    <location>
        <begin position="8"/>
        <end position="164"/>
    </location>
</feature>
<dbReference type="Pfam" id="PF13505">
    <property type="entry name" value="OMP_b-brl"/>
    <property type="match status" value="1"/>
</dbReference>
<gene>
    <name evidence="5" type="ORF">ABH943_002919</name>
</gene>
<evidence type="ECO:0000256" key="1">
    <source>
        <dbReference type="ARBA" id="ARBA00004442"/>
    </source>
</evidence>
<feature type="chain" id="PRO_5045184385" evidence="3">
    <location>
        <begin position="24"/>
        <end position="164"/>
    </location>
</feature>
<accession>A0ABW8MGV4</accession>
<organism evidence="5 6">
    <name type="scientific">Caballeronia udeis</name>
    <dbReference type="NCBI Taxonomy" id="1232866"/>
    <lineage>
        <taxon>Bacteria</taxon>
        <taxon>Pseudomonadati</taxon>
        <taxon>Pseudomonadota</taxon>
        <taxon>Betaproteobacteria</taxon>
        <taxon>Burkholderiales</taxon>
        <taxon>Burkholderiaceae</taxon>
        <taxon>Caballeronia</taxon>
    </lineage>
</organism>
<dbReference type="SUPFAM" id="SSF56925">
    <property type="entry name" value="OMPA-like"/>
    <property type="match status" value="1"/>
</dbReference>
<keyword evidence="6" id="KW-1185">Reference proteome</keyword>
<reference evidence="5 6" key="1">
    <citation type="submission" date="2024-10" db="EMBL/GenBank/DDBJ databases">
        <authorList>
            <person name="Deangelis K."/>
            <person name="Huntemann M."/>
            <person name="Clum A."/>
            <person name="Wang J."/>
            <person name="Palaniappan K."/>
            <person name="Ritter S."/>
            <person name="Chen I.-M."/>
            <person name="Stamatis D."/>
            <person name="Reddy T."/>
            <person name="O'Malley R."/>
            <person name="Daum C."/>
            <person name="Ng V."/>
            <person name="Ivanova N."/>
            <person name="Kyrpides N."/>
            <person name="Woyke T."/>
        </authorList>
    </citation>
    <scope>NUCLEOTIDE SEQUENCE [LARGE SCALE GENOMIC DNA]</scope>
    <source>
        <strain evidence="5 6">GAS97</strain>
    </source>
</reference>
<name>A0ABW8MGV4_9BURK</name>
<reference evidence="5 6" key="2">
    <citation type="submission" date="2024-11" db="EMBL/GenBank/DDBJ databases">
        <title>Using genomics to understand microbial adaptation to soil warming.</title>
        <authorList>
            <person name="Deangelis K.M. PhD."/>
        </authorList>
    </citation>
    <scope>NUCLEOTIDE SEQUENCE [LARGE SCALE GENOMIC DNA]</scope>
    <source>
        <strain evidence="5 6">GAS97</strain>
    </source>
</reference>
<evidence type="ECO:0000259" key="4">
    <source>
        <dbReference type="Pfam" id="PF13505"/>
    </source>
</evidence>
<keyword evidence="2 3" id="KW-0732">Signal</keyword>
<evidence type="ECO:0000313" key="6">
    <source>
        <dbReference type="Proteomes" id="UP001620514"/>
    </source>
</evidence>
<feature type="signal peptide" evidence="3">
    <location>
        <begin position="1"/>
        <end position="23"/>
    </location>
</feature>